<dbReference type="VEuPathDB" id="FungiDB:AB675_5332"/>
<organism evidence="3 4">
    <name type="scientific">Cyphellophora attinorum</name>
    <dbReference type="NCBI Taxonomy" id="1664694"/>
    <lineage>
        <taxon>Eukaryota</taxon>
        <taxon>Fungi</taxon>
        <taxon>Dikarya</taxon>
        <taxon>Ascomycota</taxon>
        <taxon>Pezizomycotina</taxon>
        <taxon>Eurotiomycetes</taxon>
        <taxon>Chaetothyriomycetidae</taxon>
        <taxon>Chaetothyriales</taxon>
        <taxon>Cyphellophoraceae</taxon>
        <taxon>Cyphellophora</taxon>
    </lineage>
</organism>
<comment type="caution">
    <text evidence="3">The sequence shown here is derived from an EMBL/GenBank/DDBJ whole genome shotgun (WGS) entry which is preliminary data.</text>
</comment>
<dbReference type="Proteomes" id="UP000038010">
    <property type="component" value="Unassembled WGS sequence"/>
</dbReference>
<keyword evidence="4" id="KW-1185">Reference proteome</keyword>
<dbReference type="SUPFAM" id="SSF160369">
    <property type="entry name" value="Ribosomal protein L10-like"/>
    <property type="match status" value="1"/>
</dbReference>
<evidence type="ECO:0008006" key="5">
    <source>
        <dbReference type="Google" id="ProtNLM"/>
    </source>
</evidence>
<dbReference type="PANTHER" id="PTHR11560">
    <property type="entry name" value="39S RIBOSOMAL PROTEIN L10, MITOCHONDRIAL"/>
    <property type="match status" value="1"/>
</dbReference>
<dbReference type="STRING" id="1664694.A0A0N1HT70"/>
<dbReference type="AlphaFoldDB" id="A0A0N1HT70"/>
<dbReference type="Gene3D" id="3.30.70.1730">
    <property type="match status" value="1"/>
</dbReference>
<dbReference type="InterPro" id="IPR043141">
    <property type="entry name" value="Ribosomal_uL10-like_sf"/>
</dbReference>
<evidence type="ECO:0000256" key="1">
    <source>
        <dbReference type="ARBA" id="ARBA00008889"/>
    </source>
</evidence>
<reference evidence="3 4" key="1">
    <citation type="submission" date="2015-06" db="EMBL/GenBank/DDBJ databases">
        <title>Draft genome of the ant-associated black yeast Phialophora attae CBS 131958.</title>
        <authorList>
            <person name="Moreno L.F."/>
            <person name="Stielow B.J."/>
            <person name="de Hoog S."/>
            <person name="Vicente V.A."/>
            <person name="Weiss V.A."/>
            <person name="de Vries M."/>
            <person name="Cruz L.M."/>
            <person name="Souza E.M."/>
        </authorList>
    </citation>
    <scope>NUCLEOTIDE SEQUENCE [LARGE SCALE GENOMIC DNA]</scope>
    <source>
        <strain evidence="3 4">CBS 131958</strain>
    </source>
</reference>
<comment type="similarity">
    <text evidence="1">Belongs to the universal ribosomal protein uL10 family.</text>
</comment>
<evidence type="ECO:0000256" key="2">
    <source>
        <dbReference type="SAM" id="MobiDB-lite"/>
    </source>
</evidence>
<accession>A0A0N1HT70</accession>
<name>A0A0N1HT70_9EURO</name>
<dbReference type="RefSeq" id="XP_018002063.1">
    <property type="nucleotide sequence ID" value="XM_018145538.1"/>
</dbReference>
<evidence type="ECO:0000313" key="4">
    <source>
        <dbReference type="Proteomes" id="UP000038010"/>
    </source>
</evidence>
<gene>
    <name evidence="3" type="ORF">AB675_5332</name>
</gene>
<dbReference type="EMBL" id="LFJN01000008">
    <property type="protein sequence ID" value="KPI42100.1"/>
    <property type="molecule type" value="Genomic_DNA"/>
</dbReference>
<dbReference type="GeneID" id="28737418"/>
<sequence>MSPRLRLRPLARALEASSTSSSRYVCARCSYATATATVPAPSQDQLTSGMPQLSRHHPLQPPSHRDPKYRKAQMLRSYVSLLQTTPLMLFFQHNNLKAMEWASIRRELARALEAADKSLPDHADLADSIKLQVIQTKMFEPALRITEHFDPSDSVPEELKAASFARPRDDPTLTHVLSSRAYNAAKARDERHELATLLQGSIAVLTLPIVSPQHLAAAMRILAPNKPAFPAPTRRSTPSYYEPAVQDGLRKLLLLGARVEGKVFDQDGVRWIGGIDGGLEGLRAQLVSLLQMAGVGLTGALEGLGKNLWMTLESRRQDMEEKAGEGAK</sequence>
<proteinExistence type="inferred from homology"/>
<feature type="region of interest" description="Disordered" evidence="2">
    <location>
        <begin position="40"/>
        <end position="69"/>
    </location>
</feature>
<evidence type="ECO:0000313" key="3">
    <source>
        <dbReference type="EMBL" id="KPI42100.1"/>
    </source>
</evidence>
<dbReference type="InterPro" id="IPR047865">
    <property type="entry name" value="Ribosomal_uL10_bac_type"/>
</dbReference>
<dbReference type="OrthoDB" id="360689at2759"/>
<feature type="compositionally biased region" description="Polar residues" evidence="2">
    <location>
        <begin position="40"/>
        <end position="51"/>
    </location>
</feature>
<protein>
    <recommendedName>
        <fullName evidence="5">54S ribosomal protein L11, mitochondrial</fullName>
    </recommendedName>
</protein>